<dbReference type="Proteomes" id="UP000799429">
    <property type="component" value="Unassembled WGS sequence"/>
</dbReference>
<organism evidence="11 12">
    <name type="scientific">Patellaria atrata CBS 101060</name>
    <dbReference type="NCBI Taxonomy" id="1346257"/>
    <lineage>
        <taxon>Eukaryota</taxon>
        <taxon>Fungi</taxon>
        <taxon>Dikarya</taxon>
        <taxon>Ascomycota</taxon>
        <taxon>Pezizomycotina</taxon>
        <taxon>Dothideomycetes</taxon>
        <taxon>Dothideomycetes incertae sedis</taxon>
        <taxon>Patellariales</taxon>
        <taxon>Patellariaceae</taxon>
        <taxon>Patellaria</taxon>
    </lineage>
</organism>
<feature type="transmembrane region" description="Helical" evidence="8">
    <location>
        <begin position="384"/>
        <end position="407"/>
    </location>
</feature>
<keyword evidence="6" id="KW-0496">Mitochondrion</keyword>
<protein>
    <recommendedName>
        <fullName evidence="13">Mitochondrial outer membrane transport complex Sam37/metaxin N-terminal domain-containing protein</fullName>
    </recommendedName>
</protein>
<keyword evidence="4" id="KW-1000">Mitochondrion outer membrane</keyword>
<dbReference type="GO" id="GO:0015031">
    <property type="term" value="P:protein transport"/>
    <property type="evidence" value="ECO:0007669"/>
    <property type="project" value="UniProtKB-KW"/>
</dbReference>
<keyword evidence="8" id="KW-0812">Transmembrane</keyword>
<dbReference type="GO" id="GO:0001401">
    <property type="term" value="C:SAM complex"/>
    <property type="evidence" value="ECO:0007669"/>
    <property type="project" value="InterPro"/>
</dbReference>
<keyword evidence="12" id="KW-1185">Reference proteome</keyword>
<keyword evidence="5" id="KW-0653">Protein transport</keyword>
<dbReference type="PANTHER" id="PTHR12289">
    <property type="entry name" value="METAXIN RELATED"/>
    <property type="match status" value="1"/>
</dbReference>
<evidence type="ECO:0000259" key="9">
    <source>
        <dbReference type="Pfam" id="PF10568"/>
    </source>
</evidence>
<proteinExistence type="inferred from homology"/>
<feature type="domain" description="Metaxin glutathione S-transferase" evidence="10">
    <location>
        <begin position="230"/>
        <end position="295"/>
    </location>
</feature>
<keyword evidence="8" id="KW-1133">Transmembrane helix</keyword>
<evidence type="ECO:0000256" key="6">
    <source>
        <dbReference type="ARBA" id="ARBA00023128"/>
    </source>
</evidence>
<comment type="similarity">
    <text evidence="2">Belongs to the metaxin family.</text>
</comment>
<dbReference type="Pfam" id="PF10568">
    <property type="entry name" value="Tom37"/>
    <property type="match status" value="1"/>
</dbReference>
<dbReference type="OrthoDB" id="5599269at2759"/>
<dbReference type="InterPro" id="IPR036282">
    <property type="entry name" value="Glutathione-S-Trfase_C_sf"/>
</dbReference>
<evidence type="ECO:0008006" key="13">
    <source>
        <dbReference type="Google" id="ProtNLM"/>
    </source>
</evidence>
<dbReference type="Pfam" id="PF17171">
    <property type="entry name" value="GST_C_6"/>
    <property type="match status" value="1"/>
</dbReference>
<evidence type="ECO:0000259" key="10">
    <source>
        <dbReference type="Pfam" id="PF17171"/>
    </source>
</evidence>
<name>A0A9P4S8L8_9PEZI</name>
<evidence type="ECO:0000256" key="2">
    <source>
        <dbReference type="ARBA" id="ARBA00009170"/>
    </source>
</evidence>
<feature type="domain" description="Mitochondrial outer membrane transport complex Sam37/metaxin N-terminal" evidence="9">
    <location>
        <begin position="21"/>
        <end position="144"/>
    </location>
</feature>
<dbReference type="CDD" id="cd03078">
    <property type="entry name" value="GST_N_Metaxin1_like"/>
    <property type="match status" value="1"/>
</dbReference>
<dbReference type="EMBL" id="MU006101">
    <property type="protein sequence ID" value="KAF2837063.1"/>
    <property type="molecule type" value="Genomic_DNA"/>
</dbReference>
<keyword evidence="3" id="KW-0813">Transport</keyword>
<reference evidence="11" key="1">
    <citation type="journal article" date="2020" name="Stud. Mycol.">
        <title>101 Dothideomycetes genomes: a test case for predicting lifestyles and emergence of pathogens.</title>
        <authorList>
            <person name="Haridas S."/>
            <person name="Albert R."/>
            <person name="Binder M."/>
            <person name="Bloem J."/>
            <person name="Labutti K."/>
            <person name="Salamov A."/>
            <person name="Andreopoulos B."/>
            <person name="Baker S."/>
            <person name="Barry K."/>
            <person name="Bills G."/>
            <person name="Bluhm B."/>
            <person name="Cannon C."/>
            <person name="Castanera R."/>
            <person name="Culley D."/>
            <person name="Daum C."/>
            <person name="Ezra D."/>
            <person name="Gonzalez J."/>
            <person name="Henrissat B."/>
            <person name="Kuo A."/>
            <person name="Liang C."/>
            <person name="Lipzen A."/>
            <person name="Lutzoni F."/>
            <person name="Magnuson J."/>
            <person name="Mondo S."/>
            <person name="Nolan M."/>
            <person name="Ohm R."/>
            <person name="Pangilinan J."/>
            <person name="Park H.-J."/>
            <person name="Ramirez L."/>
            <person name="Alfaro M."/>
            <person name="Sun H."/>
            <person name="Tritt A."/>
            <person name="Yoshinaga Y."/>
            <person name="Zwiers L.-H."/>
            <person name="Turgeon B."/>
            <person name="Goodwin S."/>
            <person name="Spatafora J."/>
            <person name="Crous P."/>
            <person name="Grigoriev I."/>
        </authorList>
    </citation>
    <scope>NUCLEOTIDE SEQUENCE</scope>
    <source>
        <strain evidence="11">CBS 101060</strain>
    </source>
</reference>
<comment type="caution">
    <text evidence="11">The sequence shown here is derived from an EMBL/GenBank/DDBJ whole genome shotgun (WGS) entry which is preliminary data.</text>
</comment>
<gene>
    <name evidence="11" type="ORF">M501DRAFT_1033250</name>
</gene>
<evidence type="ECO:0000256" key="1">
    <source>
        <dbReference type="ARBA" id="ARBA00004294"/>
    </source>
</evidence>
<accession>A0A9P4S8L8</accession>
<evidence type="ECO:0000313" key="11">
    <source>
        <dbReference type="EMBL" id="KAF2837063.1"/>
    </source>
</evidence>
<evidence type="ECO:0000313" key="12">
    <source>
        <dbReference type="Proteomes" id="UP000799429"/>
    </source>
</evidence>
<dbReference type="AlphaFoldDB" id="A0A9P4S8L8"/>
<evidence type="ECO:0000256" key="7">
    <source>
        <dbReference type="ARBA" id="ARBA00023136"/>
    </source>
</evidence>
<dbReference type="CDD" id="cd03193">
    <property type="entry name" value="GST_C_Metaxin"/>
    <property type="match status" value="1"/>
</dbReference>
<evidence type="ECO:0000256" key="4">
    <source>
        <dbReference type="ARBA" id="ARBA00022787"/>
    </source>
</evidence>
<dbReference type="PANTHER" id="PTHR12289:SF41">
    <property type="entry name" value="FAILED AXON CONNECTIONS-RELATED"/>
    <property type="match status" value="1"/>
</dbReference>
<evidence type="ECO:0000256" key="5">
    <source>
        <dbReference type="ARBA" id="ARBA00022927"/>
    </source>
</evidence>
<evidence type="ECO:0000256" key="8">
    <source>
        <dbReference type="SAM" id="Phobius"/>
    </source>
</evidence>
<comment type="subcellular location">
    <subcellularLocation>
        <location evidence="1">Mitochondrion outer membrane</location>
    </subcellularLocation>
</comment>
<evidence type="ECO:0000256" key="3">
    <source>
        <dbReference type="ARBA" id="ARBA00022448"/>
    </source>
</evidence>
<keyword evidence="7 8" id="KW-0472">Membrane</keyword>
<dbReference type="GO" id="GO:0007005">
    <property type="term" value="P:mitochondrion organization"/>
    <property type="evidence" value="ECO:0007669"/>
    <property type="project" value="TreeGrafter"/>
</dbReference>
<dbReference type="InterPro" id="IPR019564">
    <property type="entry name" value="Sam37/metaxin_N"/>
</dbReference>
<sequence>MVLELHIWGPAFGLPSIDPECTATVAYLKHCLPEEQWILIADHDPSVSPNREFPALLHNSTWIAGFHTITRYLRQQLYRDIDARLSSQQRADSIAFSTLLSHSALPLLSLSLYTSFQNYYHITRPAFTSILPWHANYSVPPARREVAKAVTQHFGFSGLDIDDVHESTLAGGNTSISGSYESAKAVAGIPTGNGTNSRPNVLPLGFNKSIKKILNKPEYAARFRLDALTKECLQPLDDLLGEKSYLLTDGAKGPSSLDCLAFGYLSLMLYPDFPQAWLREGFDKYPRLQDYVHRMRDELVGGNTVVADVMALQHSTSPESHNLNLPWHPRVPEHPIGVAQNVATSILSALPLTSHFARPSIIPGIDVPETSTDAMRANTPSSPLLTPFLALSTILLAFVSSISYLSLNRDPRSEDDYVFFSNTEAARRNRAQSFGEAGGFMAALGNQMRVNSGLVGDQGREQERVGGAPVVEVDVEVREKPGL</sequence>
<dbReference type="SUPFAM" id="SSF47616">
    <property type="entry name" value="GST C-terminal domain-like"/>
    <property type="match status" value="1"/>
</dbReference>
<dbReference type="InterPro" id="IPR050931">
    <property type="entry name" value="Mito_Protein_Transport_Metaxin"/>
</dbReference>
<dbReference type="InterPro" id="IPR033468">
    <property type="entry name" value="Metaxin_GST"/>
</dbReference>